<dbReference type="Proteomes" id="UP001150904">
    <property type="component" value="Unassembled WGS sequence"/>
</dbReference>
<evidence type="ECO:0000313" key="3">
    <source>
        <dbReference type="Proteomes" id="UP001150904"/>
    </source>
</evidence>
<comment type="caution">
    <text evidence="2">The sequence shown here is derived from an EMBL/GenBank/DDBJ whole genome shotgun (WGS) entry which is preliminary data.</text>
</comment>
<protein>
    <submittedName>
        <fullName evidence="2">Uncharacterized protein</fullName>
    </submittedName>
</protein>
<keyword evidence="3" id="KW-1185">Reference proteome</keyword>
<reference evidence="2" key="1">
    <citation type="submission" date="2022-12" db="EMBL/GenBank/DDBJ databases">
        <authorList>
            <person name="Petersen C."/>
        </authorList>
    </citation>
    <scope>NUCLEOTIDE SEQUENCE</scope>
    <source>
        <strain evidence="2">IBT 15544</strain>
    </source>
</reference>
<reference evidence="2" key="2">
    <citation type="journal article" date="2023" name="IMA Fungus">
        <title>Comparative genomic study of the Penicillium genus elucidates a diverse pangenome and 15 lateral gene transfer events.</title>
        <authorList>
            <person name="Petersen C."/>
            <person name="Sorensen T."/>
            <person name="Nielsen M.R."/>
            <person name="Sondergaard T.E."/>
            <person name="Sorensen J.L."/>
            <person name="Fitzpatrick D.A."/>
            <person name="Frisvad J.C."/>
            <person name="Nielsen K.L."/>
        </authorList>
    </citation>
    <scope>NUCLEOTIDE SEQUENCE</scope>
    <source>
        <strain evidence="2">IBT 15544</strain>
    </source>
</reference>
<evidence type="ECO:0000256" key="1">
    <source>
        <dbReference type="SAM" id="MobiDB-lite"/>
    </source>
</evidence>
<dbReference type="GeneID" id="83180119"/>
<feature type="compositionally biased region" description="Polar residues" evidence="1">
    <location>
        <begin position="1"/>
        <end position="17"/>
    </location>
</feature>
<evidence type="ECO:0000313" key="2">
    <source>
        <dbReference type="EMBL" id="KAJ5204877.1"/>
    </source>
</evidence>
<name>A0A9W9MPE9_9EURO</name>
<dbReference type="EMBL" id="JAPQKR010000012">
    <property type="protein sequence ID" value="KAJ5204877.1"/>
    <property type="molecule type" value="Genomic_DNA"/>
</dbReference>
<accession>A0A9W9MPE9</accession>
<proteinExistence type="predicted"/>
<dbReference type="AlphaFoldDB" id="A0A9W9MPE9"/>
<dbReference type="RefSeq" id="XP_058309356.1">
    <property type="nucleotide sequence ID" value="XM_058452818.1"/>
</dbReference>
<sequence>MRGSIGTSMTNEQQSFENGAVRRDLPSSTVWEGLDQALRSDSWKFDSIEQIDVSNVTLNKRDFDPSLIHRTIARNVAVDDQSNTSDLAFKFFDNGDLNLHFAGDFGHLSSGTDQSPTLQRRFDGAGFKIAATTRVRSKLTRDHQRSMAYHIACDWASDSYRMSTSDYIGLVKTDHTANFYFRIIPEIKGFGLNYESVNICGQLAPFL</sequence>
<organism evidence="2 3">
    <name type="scientific">Penicillium cinerascens</name>
    <dbReference type="NCBI Taxonomy" id="70096"/>
    <lineage>
        <taxon>Eukaryota</taxon>
        <taxon>Fungi</taxon>
        <taxon>Dikarya</taxon>
        <taxon>Ascomycota</taxon>
        <taxon>Pezizomycotina</taxon>
        <taxon>Eurotiomycetes</taxon>
        <taxon>Eurotiomycetidae</taxon>
        <taxon>Eurotiales</taxon>
        <taxon>Aspergillaceae</taxon>
        <taxon>Penicillium</taxon>
    </lineage>
</organism>
<dbReference type="OrthoDB" id="4726568at2759"/>
<gene>
    <name evidence="2" type="ORF">N7498_005756</name>
</gene>
<feature type="region of interest" description="Disordered" evidence="1">
    <location>
        <begin position="1"/>
        <end position="21"/>
    </location>
</feature>